<evidence type="ECO:0000256" key="10">
    <source>
        <dbReference type="ARBA" id="ARBA00023014"/>
    </source>
</evidence>
<dbReference type="GO" id="GO:0046872">
    <property type="term" value="F:metal ion binding"/>
    <property type="evidence" value="ECO:0007669"/>
    <property type="project" value="UniProtKB-KW"/>
</dbReference>
<dbReference type="InterPro" id="IPR013343">
    <property type="entry name" value="CRISPR-assoc_prot_Cas4"/>
</dbReference>
<organism evidence="15 16">
    <name type="scientific">Thiocapsa roseopersicina</name>
    <dbReference type="NCBI Taxonomy" id="1058"/>
    <lineage>
        <taxon>Bacteria</taxon>
        <taxon>Pseudomonadati</taxon>
        <taxon>Pseudomonadota</taxon>
        <taxon>Gammaproteobacteria</taxon>
        <taxon>Chromatiales</taxon>
        <taxon>Chromatiaceae</taxon>
        <taxon>Thiocapsa</taxon>
    </lineage>
</organism>
<evidence type="ECO:0000256" key="4">
    <source>
        <dbReference type="ARBA" id="ARBA00020049"/>
    </source>
</evidence>
<dbReference type="EMBL" id="FNNZ01000011">
    <property type="protein sequence ID" value="SDW94804.1"/>
    <property type="molecule type" value="Genomic_DNA"/>
</dbReference>
<keyword evidence="6 13" id="KW-0479">Metal-binding</keyword>
<feature type="domain" description="DUF83" evidence="14">
    <location>
        <begin position="20"/>
        <end position="194"/>
    </location>
</feature>
<dbReference type="Pfam" id="PF01930">
    <property type="entry name" value="Cas_Cas4"/>
    <property type="match status" value="1"/>
</dbReference>
<keyword evidence="9 13" id="KW-0408">Iron</keyword>
<dbReference type="PANTHER" id="PTHR36531:SF6">
    <property type="entry name" value="DNA REPLICATION ATP-DEPENDENT HELICASE_NUCLEASE DNA2"/>
    <property type="match status" value="1"/>
</dbReference>
<reference evidence="16" key="1">
    <citation type="submission" date="2016-10" db="EMBL/GenBank/DDBJ databases">
        <authorList>
            <person name="Varghese N."/>
            <person name="Submissions S."/>
        </authorList>
    </citation>
    <scope>NUCLEOTIDE SEQUENCE [LARGE SCALE GENOMIC DNA]</scope>
    <source>
        <strain evidence="16">DSM 217</strain>
    </source>
</reference>
<comment type="similarity">
    <text evidence="2 13">Belongs to the CRISPR-associated exonuclease Cas4 family.</text>
</comment>
<dbReference type="NCBIfam" id="TIGR00372">
    <property type="entry name" value="cas4"/>
    <property type="match status" value="1"/>
</dbReference>
<dbReference type="Gene3D" id="3.90.320.10">
    <property type="match status" value="1"/>
</dbReference>
<dbReference type="Proteomes" id="UP000198816">
    <property type="component" value="Unassembled WGS sequence"/>
</dbReference>
<dbReference type="GO" id="GO:0051607">
    <property type="term" value="P:defense response to virus"/>
    <property type="evidence" value="ECO:0007669"/>
    <property type="project" value="UniProtKB-KW"/>
</dbReference>
<comment type="function">
    <text evidence="13">CRISPR (clustered regularly interspaced short palindromic repeat) is an adaptive immune system that provides protection against mobile genetic elements (viruses, transposable elements and conjugative plasmids). CRISPR clusters contain sequences complementary to antecedent mobile elements and target invading nucleic acids. CRISPR clusters are transcribed and processed into CRISPR RNA (crRNA).</text>
</comment>
<dbReference type="RefSeq" id="WP_245731874.1">
    <property type="nucleotide sequence ID" value="NZ_FNNZ01000011.1"/>
</dbReference>
<dbReference type="PANTHER" id="PTHR36531">
    <property type="entry name" value="CRISPR-ASSOCIATED EXONUCLEASE CAS4"/>
    <property type="match status" value="1"/>
</dbReference>
<name>A0A1H2XQK9_THIRO</name>
<evidence type="ECO:0000313" key="16">
    <source>
        <dbReference type="Proteomes" id="UP000198816"/>
    </source>
</evidence>
<dbReference type="InterPro" id="IPR022765">
    <property type="entry name" value="Dna2/Cas4_DUF83"/>
</dbReference>
<evidence type="ECO:0000313" key="15">
    <source>
        <dbReference type="EMBL" id="SDW94804.1"/>
    </source>
</evidence>
<dbReference type="GO" id="GO:0051536">
    <property type="term" value="F:iron-sulfur cluster binding"/>
    <property type="evidence" value="ECO:0007669"/>
    <property type="project" value="UniProtKB-KW"/>
</dbReference>
<evidence type="ECO:0000256" key="11">
    <source>
        <dbReference type="ARBA" id="ARBA00023118"/>
    </source>
</evidence>
<accession>A0A1H2XQK9</accession>
<evidence type="ECO:0000256" key="7">
    <source>
        <dbReference type="ARBA" id="ARBA00022801"/>
    </source>
</evidence>
<comment type="cofactor">
    <cofactor evidence="1">
        <name>[4Fe-4S] cluster</name>
        <dbReference type="ChEBI" id="CHEBI:49883"/>
    </cofactor>
</comment>
<keyword evidence="8 13" id="KW-0269">Exonuclease</keyword>
<evidence type="ECO:0000256" key="2">
    <source>
        <dbReference type="ARBA" id="ARBA00009189"/>
    </source>
</evidence>
<dbReference type="EC" id="3.1.12.1" evidence="3 13"/>
<dbReference type="InterPro" id="IPR011604">
    <property type="entry name" value="PDDEXK-like_dom_sf"/>
</dbReference>
<proteinExistence type="inferred from homology"/>
<evidence type="ECO:0000256" key="12">
    <source>
        <dbReference type="ARBA" id="ARBA00023211"/>
    </source>
</evidence>
<dbReference type="InterPro" id="IPR051827">
    <property type="entry name" value="Cas4_exonuclease"/>
</dbReference>
<dbReference type="GO" id="GO:0004527">
    <property type="term" value="F:exonuclease activity"/>
    <property type="evidence" value="ECO:0007669"/>
    <property type="project" value="UniProtKB-KW"/>
</dbReference>
<keyword evidence="7 13" id="KW-0378">Hydrolase</keyword>
<comment type="cofactor">
    <cofactor evidence="13">
        <name>iron-sulfur cluster</name>
        <dbReference type="ChEBI" id="CHEBI:30408"/>
    </cofactor>
</comment>
<evidence type="ECO:0000256" key="9">
    <source>
        <dbReference type="ARBA" id="ARBA00023004"/>
    </source>
</evidence>
<gene>
    <name evidence="15" type="ORF">SAMN05421783_11165</name>
</gene>
<evidence type="ECO:0000256" key="13">
    <source>
        <dbReference type="RuleBase" id="RU365022"/>
    </source>
</evidence>
<keyword evidence="12 13" id="KW-0464">Manganese</keyword>
<evidence type="ECO:0000256" key="6">
    <source>
        <dbReference type="ARBA" id="ARBA00022723"/>
    </source>
</evidence>
<evidence type="ECO:0000256" key="8">
    <source>
        <dbReference type="ARBA" id="ARBA00022839"/>
    </source>
</evidence>
<keyword evidence="16" id="KW-1185">Reference proteome</keyword>
<evidence type="ECO:0000259" key="14">
    <source>
        <dbReference type="Pfam" id="PF01930"/>
    </source>
</evidence>
<protein>
    <recommendedName>
        <fullName evidence="4 13">CRISPR-associated exonuclease Cas4</fullName>
        <ecNumber evidence="3 13">3.1.12.1</ecNumber>
    </recommendedName>
</protein>
<dbReference type="AlphaFoldDB" id="A0A1H2XQK9"/>
<dbReference type="CDD" id="cd09637">
    <property type="entry name" value="Cas4_I-A_I-B_I-C_I-D_II-B"/>
    <property type="match status" value="1"/>
</dbReference>
<comment type="cofactor">
    <cofactor evidence="13">
        <name>Mg(2+)</name>
        <dbReference type="ChEBI" id="CHEBI:18420"/>
    </cofactor>
    <cofactor evidence="13">
        <name>Mn(2+)</name>
        <dbReference type="ChEBI" id="CHEBI:29035"/>
    </cofactor>
    <text evidence="13">Mg(2+) or Mn(2+) required for ssDNA cleavage activity.</text>
</comment>
<evidence type="ECO:0000256" key="3">
    <source>
        <dbReference type="ARBA" id="ARBA00012768"/>
    </source>
</evidence>
<sequence>MNDDTGLVPAAMAVDPVNLSALNQYSYCPRRCGLIYLDGEFEQNVHTARGNAEHEKVDRASHVAGHEGARLEYALPVWSDRYGLIGKCDVVELWPDGTIYPVEYKHGPRKKHINDDLQLVAQALCLEEIFGRAVLKGAIYHAASRRRREVLMTPELRRLVVESAEAIRAMLASGRLPPPVNDRRCDQCSLNAICDPAGTAAVDRHVAALHSLFQPDDSEGSARTSKRIKP</sequence>
<dbReference type="STRING" id="1058.SAMN05421783_11165"/>
<evidence type="ECO:0000256" key="1">
    <source>
        <dbReference type="ARBA" id="ARBA00001966"/>
    </source>
</evidence>
<keyword evidence="5 13" id="KW-0540">Nuclease</keyword>
<keyword evidence="10 13" id="KW-0411">Iron-sulfur</keyword>
<evidence type="ECO:0000256" key="5">
    <source>
        <dbReference type="ARBA" id="ARBA00022722"/>
    </source>
</evidence>
<keyword evidence="11 13" id="KW-0051">Antiviral defense</keyword>